<dbReference type="EMBL" id="WEGI01000008">
    <property type="protein sequence ID" value="MQY28359.1"/>
    <property type="molecule type" value="Genomic_DNA"/>
</dbReference>
<proteinExistence type="predicted"/>
<feature type="transmembrane region" description="Helical" evidence="1">
    <location>
        <begin position="72"/>
        <end position="88"/>
    </location>
</feature>
<comment type="caution">
    <text evidence="2">The sequence shown here is derived from an EMBL/GenBank/DDBJ whole genome shotgun (WGS) entry which is preliminary data.</text>
</comment>
<sequence length="214" mass="22128">MSAPVDYPISLAVEDFVPVLLTTGGVLLLARRCPGPRIVVAAALIGAGGFAKATAKLIAAAGGPDLPWLRDMLFPLLTVGFALLYLSLTRDSAHRRLRGAAALTVVALCAVAAVLAGGPLPMLMSTTVFATLTGIHLIGLARRDGDRTAAVLIGSQLTAFFVLGPLGSRPDQTVVLQWAEQLCNTAAQAAFLVATRRLTAARVDAPSESAQAHP</sequence>
<accession>A0A7K0DRH4</accession>
<protein>
    <recommendedName>
        <fullName evidence="4">Lysoplasmalogenase</fullName>
    </recommendedName>
</protein>
<reference evidence="2 3" key="1">
    <citation type="submission" date="2019-10" db="EMBL/GenBank/DDBJ databases">
        <title>Nocardia macrotermitis sp. nov. and Nocardia aurantia sp. nov., isolated from the gut of fungus growing-termite Macrotermes natalensis.</title>
        <authorList>
            <person name="Benndorf R."/>
            <person name="Schwitalla J."/>
            <person name="Martin K."/>
            <person name="De Beer W."/>
            <person name="Kaster A.-K."/>
            <person name="Vollmers J."/>
            <person name="Poulsen M."/>
            <person name="Beemelmanns C."/>
        </authorList>
    </citation>
    <scope>NUCLEOTIDE SEQUENCE [LARGE SCALE GENOMIC DNA]</scope>
    <source>
        <strain evidence="2 3">RB56</strain>
    </source>
</reference>
<feature type="transmembrane region" description="Helical" evidence="1">
    <location>
        <begin position="100"/>
        <end position="116"/>
    </location>
</feature>
<gene>
    <name evidence="2" type="ORF">NRB56_39430</name>
</gene>
<keyword evidence="3" id="KW-1185">Reference proteome</keyword>
<dbReference type="Proteomes" id="UP000431401">
    <property type="component" value="Unassembled WGS sequence"/>
</dbReference>
<evidence type="ECO:0008006" key="4">
    <source>
        <dbReference type="Google" id="ProtNLM"/>
    </source>
</evidence>
<dbReference type="AlphaFoldDB" id="A0A7K0DRH4"/>
<feature type="transmembrane region" description="Helical" evidence="1">
    <location>
        <begin position="38"/>
        <end position="60"/>
    </location>
</feature>
<keyword evidence="1" id="KW-1133">Transmembrane helix</keyword>
<evidence type="ECO:0000313" key="2">
    <source>
        <dbReference type="EMBL" id="MQY28359.1"/>
    </source>
</evidence>
<evidence type="ECO:0000313" key="3">
    <source>
        <dbReference type="Proteomes" id="UP000431401"/>
    </source>
</evidence>
<name>A0A7K0DRH4_9NOCA</name>
<keyword evidence="1" id="KW-0812">Transmembrane</keyword>
<organism evidence="2 3">
    <name type="scientific">Nocardia aurantia</name>
    <dbReference type="NCBI Taxonomy" id="2585199"/>
    <lineage>
        <taxon>Bacteria</taxon>
        <taxon>Bacillati</taxon>
        <taxon>Actinomycetota</taxon>
        <taxon>Actinomycetes</taxon>
        <taxon>Mycobacteriales</taxon>
        <taxon>Nocardiaceae</taxon>
        <taxon>Nocardia</taxon>
    </lineage>
</organism>
<feature type="transmembrane region" description="Helical" evidence="1">
    <location>
        <begin position="122"/>
        <end position="141"/>
    </location>
</feature>
<keyword evidence="1" id="KW-0472">Membrane</keyword>
<evidence type="ECO:0000256" key="1">
    <source>
        <dbReference type="SAM" id="Phobius"/>
    </source>
</evidence>